<feature type="domain" description="UCH catalytic" evidence="10">
    <location>
        <begin position="8"/>
        <end position="130"/>
    </location>
</feature>
<evidence type="ECO:0000256" key="2">
    <source>
        <dbReference type="ARBA" id="ARBA00009326"/>
    </source>
</evidence>
<dbReference type="RefSeq" id="XP_013439421.1">
    <property type="nucleotide sequence ID" value="XM_013583967.1"/>
</dbReference>
<proteinExistence type="inferred from homology"/>
<evidence type="ECO:0000256" key="8">
    <source>
        <dbReference type="PROSITE-ProRule" id="PRU01393"/>
    </source>
</evidence>
<evidence type="ECO:0000256" key="1">
    <source>
        <dbReference type="ARBA" id="ARBA00000707"/>
    </source>
</evidence>
<reference evidence="11" key="1">
    <citation type="submission" date="2013-10" db="EMBL/GenBank/DDBJ databases">
        <title>Genomic analysis of the causative agents of coccidiosis in chickens.</title>
        <authorList>
            <person name="Reid A.J."/>
            <person name="Blake D."/>
            <person name="Billington K."/>
            <person name="Browne H."/>
            <person name="Dunn M."/>
            <person name="Hung S."/>
            <person name="Kawahara F."/>
            <person name="Miranda-Saavedra D."/>
            <person name="Mourier T."/>
            <person name="Nagra H."/>
            <person name="Otto T.D."/>
            <person name="Rawlings N."/>
            <person name="Sanchez A."/>
            <person name="Sanders M."/>
            <person name="Subramaniam C."/>
            <person name="Tay Y."/>
            <person name="Dear P."/>
            <person name="Doerig C."/>
            <person name="Gruber A."/>
            <person name="Parkinson J."/>
            <person name="Shirley M."/>
            <person name="Wan K.L."/>
            <person name="Berriman M."/>
            <person name="Tomley F."/>
            <person name="Pain A."/>
        </authorList>
    </citation>
    <scope>NUCLEOTIDE SEQUENCE [LARGE SCALE GENOMIC DNA]</scope>
    <source>
        <strain evidence="11">Houghton</strain>
    </source>
</reference>
<evidence type="ECO:0000256" key="6">
    <source>
        <dbReference type="ARBA" id="ARBA00022801"/>
    </source>
</evidence>
<dbReference type="GeneID" id="25470458"/>
<comment type="similarity">
    <text evidence="2 8">Belongs to the peptidase C12 family.</text>
</comment>
<dbReference type="PANTHER" id="PTHR10589">
    <property type="entry name" value="UBIQUITIN CARBOXYL-TERMINAL HYDROLASE"/>
    <property type="match status" value="1"/>
</dbReference>
<protein>
    <recommendedName>
        <fullName evidence="3">ubiquitinyl hydrolase 1</fullName>
        <ecNumber evidence="3">3.4.19.12</ecNumber>
    </recommendedName>
</protein>
<keyword evidence="6 11" id="KW-0378">Hydrolase</keyword>
<dbReference type="GO" id="GO:0016579">
    <property type="term" value="P:protein deubiquitination"/>
    <property type="evidence" value="ECO:0007669"/>
    <property type="project" value="TreeGrafter"/>
</dbReference>
<dbReference type="EMBL" id="HG722335">
    <property type="protein sequence ID" value="CDJ62059.1"/>
    <property type="molecule type" value="Genomic_DNA"/>
</dbReference>
<reference evidence="11" key="2">
    <citation type="submission" date="2013-10" db="EMBL/GenBank/DDBJ databases">
        <authorList>
            <person name="Aslett M."/>
        </authorList>
    </citation>
    <scope>NUCLEOTIDE SEQUENCE [LARGE SCALE GENOMIC DNA]</scope>
    <source>
        <strain evidence="11">Houghton</strain>
    </source>
</reference>
<accession>U6MI00</accession>
<evidence type="ECO:0000256" key="4">
    <source>
        <dbReference type="ARBA" id="ARBA00022670"/>
    </source>
</evidence>
<sequence length="130" mass="13957">MAADDHSGWCLIESDPGVFSELVELLGVRGVAFAEVYGLDKEAFQALEAEGSHRKVLGFIFLFNWGKDKLRRSSGQPRAPADSQPPPDLFFAAQAPGEEGRISKGCAASNSSSSSSRSSCCSKDRLGFRV</sequence>
<dbReference type="EC" id="3.4.19.12" evidence="3"/>
<dbReference type="Pfam" id="PF01088">
    <property type="entry name" value="Peptidase_C12"/>
    <property type="match status" value="1"/>
</dbReference>
<dbReference type="GO" id="GO:0006511">
    <property type="term" value="P:ubiquitin-dependent protein catabolic process"/>
    <property type="evidence" value="ECO:0007669"/>
    <property type="project" value="InterPro"/>
</dbReference>
<evidence type="ECO:0000256" key="7">
    <source>
        <dbReference type="ARBA" id="ARBA00022807"/>
    </source>
</evidence>
<dbReference type="AlphaFoldDB" id="U6MI00"/>
<comment type="catalytic activity">
    <reaction evidence="1">
        <text>Thiol-dependent hydrolysis of ester, thioester, amide, peptide and isopeptide bonds formed by the C-terminal Gly of ubiquitin (a 76-residue protein attached to proteins as an intracellular targeting signal).</text>
        <dbReference type="EC" id="3.4.19.12"/>
    </reaction>
</comment>
<dbReference type="PANTHER" id="PTHR10589:SF16">
    <property type="entry name" value="UBIQUITIN CARBOXYL-TERMINAL HYDROLASE ISOZYME L5"/>
    <property type="match status" value="1"/>
</dbReference>
<dbReference type="GO" id="GO:0005737">
    <property type="term" value="C:cytoplasm"/>
    <property type="evidence" value="ECO:0007669"/>
    <property type="project" value="TreeGrafter"/>
</dbReference>
<gene>
    <name evidence="11" type="ORF">ENH_00002630</name>
</gene>
<comment type="caution">
    <text evidence="8">Lacks conserved residue(s) required for the propagation of feature annotation.</text>
</comment>
<dbReference type="OrthoDB" id="1924260at2759"/>
<dbReference type="PROSITE" id="PS52048">
    <property type="entry name" value="UCH_DOMAIN"/>
    <property type="match status" value="1"/>
</dbReference>
<evidence type="ECO:0000313" key="11">
    <source>
        <dbReference type="EMBL" id="CDJ62059.1"/>
    </source>
</evidence>
<evidence type="ECO:0000256" key="9">
    <source>
        <dbReference type="SAM" id="MobiDB-lite"/>
    </source>
</evidence>
<dbReference type="SUPFAM" id="SSF54001">
    <property type="entry name" value="Cysteine proteinases"/>
    <property type="match status" value="1"/>
</dbReference>
<feature type="region of interest" description="Disordered" evidence="9">
    <location>
        <begin position="71"/>
        <end position="130"/>
    </location>
</feature>
<evidence type="ECO:0000313" key="12">
    <source>
        <dbReference type="Proteomes" id="UP000030754"/>
    </source>
</evidence>
<dbReference type="InterPro" id="IPR001578">
    <property type="entry name" value="Peptidase_C12_UCH"/>
</dbReference>
<keyword evidence="12" id="KW-1185">Reference proteome</keyword>
<dbReference type="Proteomes" id="UP000030754">
    <property type="component" value="Unassembled WGS sequence"/>
</dbReference>
<organism evidence="11 12">
    <name type="scientific">Eimeria necatrix</name>
    <dbReference type="NCBI Taxonomy" id="51315"/>
    <lineage>
        <taxon>Eukaryota</taxon>
        <taxon>Sar</taxon>
        <taxon>Alveolata</taxon>
        <taxon>Apicomplexa</taxon>
        <taxon>Conoidasida</taxon>
        <taxon>Coccidia</taxon>
        <taxon>Eucoccidiorida</taxon>
        <taxon>Eimeriorina</taxon>
        <taxon>Eimeriidae</taxon>
        <taxon>Eimeria</taxon>
    </lineage>
</organism>
<dbReference type="InterPro" id="IPR036959">
    <property type="entry name" value="Peptidase_C12_UCH_sf"/>
</dbReference>
<dbReference type="GO" id="GO:0004843">
    <property type="term" value="F:cysteine-type deubiquitinase activity"/>
    <property type="evidence" value="ECO:0007669"/>
    <property type="project" value="UniProtKB-EC"/>
</dbReference>
<keyword evidence="5" id="KW-0833">Ubl conjugation pathway</keyword>
<dbReference type="InterPro" id="IPR038765">
    <property type="entry name" value="Papain-like_cys_pep_sf"/>
</dbReference>
<keyword evidence="4" id="KW-0645">Protease</keyword>
<dbReference type="VEuPathDB" id="ToxoDB:ENH_00002630"/>
<dbReference type="Gene3D" id="3.40.532.10">
    <property type="entry name" value="Peptidase C12, ubiquitin carboxyl-terminal hydrolase"/>
    <property type="match status" value="1"/>
</dbReference>
<name>U6MI00_9EIME</name>
<keyword evidence="7" id="KW-0788">Thiol protease</keyword>
<feature type="compositionally biased region" description="Low complexity" evidence="9">
    <location>
        <begin position="109"/>
        <end position="121"/>
    </location>
</feature>
<evidence type="ECO:0000256" key="5">
    <source>
        <dbReference type="ARBA" id="ARBA00022786"/>
    </source>
</evidence>
<evidence type="ECO:0000256" key="3">
    <source>
        <dbReference type="ARBA" id="ARBA00012759"/>
    </source>
</evidence>
<evidence type="ECO:0000259" key="10">
    <source>
        <dbReference type="PROSITE" id="PS52048"/>
    </source>
</evidence>
<dbReference type="MEROPS" id="C12.005"/>